<keyword evidence="1" id="KW-0732">Signal</keyword>
<feature type="chain" id="PRO_5024329482" evidence="1">
    <location>
        <begin position="21"/>
        <end position="97"/>
    </location>
</feature>
<protein>
    <submittedName>
        <fullName evidence="2">Secreted protein</fullName>
    </submittedName>
</protein>
<evidence type="ECO:0000313" key="2">
    <source>
        <dbReference type="WBParaSite" id="MCU_001711-RA"/>
    </source>
</evidence>
<dbReference type="WBParaSite" id="MCU_001711-RA">
    <property type="protein sequence ID" value="MCU_001711-RA"/>
    <property type="gene ID" value="MCU_001711"/>
</dbReference>
<accession>A0A5K3EPE0</accession>
<name>A0A5K3EPE0_MESCO</name>
<organism evidence="2">
    <name type="scientific">Mesocestoides corti</name>
    <name type="common">Flatworm</name>
    <dbReference type="NCBI Taxonomy" id="53468"/>
    <lineage>
        <taxon>Eukaryota</taxon>
        <taxon>Metazoa</taxon>
        <taxon>Spiralia</taxon>
        <taxon>Lophotrochozoa</taxon>
        <taxon>Platyhelminthes</taxon>
        <taxon>Cestoda</taxon>
        <taxon>Eucestoda</taxon>
        <taxon>Cyclophyllidea</taxon>
        <taxon>Mesocestoididae</taxon>
        <taxon>Mesocestoides</taxon>
    </lineage>
</organism>
<feature type="signal peptide" evidence="1">
    <location>
        <begin position="1"/>
        <end position="20"/>
    </location>
</feature>
<evidence type="ECO:0000256" key="1">
    <source>
        <dbReference type="SAM" id="SignalP"/>
    </source>
</evidence>
<sequence length="97" mass="10599">MRSFLLINSFIHLLTIHVQTPILDSNDNAALEPVVNRVYTHSLIRSLQPPTQGSPCRSTLPVARILNSSLIRTNIYLGFSSNLGPDVSASMTHASEA</sequence>
<proteinExistence type="predicted"/>
<reference evidence="2" key="1">
    <citation type="submission" date="2019-11" db="UniProtKB">
        <authorList>
            <consortium name="WormBaseParasite"/>
        </authorList>
    </citation>
    <scope>IDENTIFICATION</scope>
</reference>
<dbReference type="AlphaFoldDB" id="A0A5K3EPE0"/>